<reference evidence="2" key="1">
    <citation type="submission" date="2022-11" db="UniProtKB">
        <authorList>
            <consortium name="WormBaseParasite"/>
        </authorList>
    </citation>
    <scope>IDENTIFICATION</scope>
</reference>
<organism evidence="1 2">
    <name type="scientific">Panagrolaimus davidi</name>
    <dbReference type="NCBI Taxonomy" id="227884"/>
    <lineage>
        <taxon>Eukaryota</taxon>
        <taxon>Metazoa</taxon>
        <taxon>Ecdysozoa</taxon>
        <taxon>Nematoda</taxon>
        <taxon>Chromadorea</taxon>
        <taxon>Rhabditida</taxon>
        <taxon>Tylenchina</taxon>
        <taxon>Panagrolaimomorpha</taxon>
        <taxon>Panagrolaimoidea</taxon>
        <taxon>Panagrolaimidae</taxon>
        <taxon>Panagrolaimus</taxon>
    </lineage>
</organism>
<keyword evidence="1" id="KW-1185">Reference proteome</keyword>
<protein>
    <submittedName>
        <fullName evidence="2">Uncharacterized protein</fullName>
    </submittedName>
</protein>
<proteinExistence type="predicted"/>
<evidence type="ECO:0000313" key="2">
    <source>
        <dbReference type="WBParaSite" id="PDA_v2.g29930.t1"/>
    </source>
</evidence>
<dbReference type="AlphaFoldDB" id="A0A914QE35"/>
<accession>A0A914QE35</accession>
<name>A0A914QE35_9BILA</name>
<dbReference type="WBParaSite" id="PDA_v2.g29930.t1">
    <property type="protein sequence ID" value="PDA_v2.g29930.t1"/>
    <property type="gene ID" value="PDA_v2.g29930"/>
</dbReference>
<sequence length="311" mass="34997">MSAAALDVIFRSKEGTSNTFKKDANTDFAGNVEQAKEKRFLSTGKTTTNINSKSFLSLHIAVHENSGELANFGAGKNFKDIKKAKGNFFNGGYYGVIQNAFEFPRQQENNEPNIPEVVEFRSSQRLLNPNSNAIASTASAIENVSSHNVPEIESNIINAPTPIENGNDLQINQLQAFEGEIAYSQKLRPTLLFFPRDAETYFCFCIPTKSRSAVFVQCRNCKNSKLWEVLDGRYFVTDPREGHNCTGIGAFQKFSEVRNNDFCHQLQQGIIEAESVEHLYVLYEHHMGVYLPHKTDEQKRDLKRALAKKVS</sequence>
<evidence type="ECO:0000313" key="1">
    <source>
        <dbReference type="Proteomes" id="UP000887578"/>
    </source>
</evidence>
<dbReference type="Proteomes" id="UP000887578">
    <property type="component" value="Unplaced"/>
</dbReference>